<dbReference type="GO" id="GO:0016579">
    <property type="term" value="P:protein deubiquitination"/>
    <property type="evidence" value="ECO:0007669"/>
    <property type="project" value="InterPro"/>
</dbReference>
<sequence>MSIQDHIRSANLRPPAPSQDVYKDDCAYCFDTPESPYGLDVCLNCFSSSSPHPDHNYTALHNALTGHEIYLNIRKVPKPGRQQSPPKITKLAIEAKKEEDKFDTITTIKDLKFPSEVIDDPGSVGLADVVAGVLSAVSYAKREEIKAWELEIVPCEHVLTLQQDTVKVDAQNLVQCSMCELKENLWLCLTCGNLGCGRAQFGGVGGHSHGLAHYDQSKHPASVKLGSITPEGTADVYCYACNEERQDPNLKDHLANFGIDIASREKTEKSLTELQLEQNLKWDFSMTTEDGKQLEPVYGPGMTGIRNLGNSCYISSVLQCLFSLPGFQQRYFNPPQNERNPMTAHPTTDLEVQMCKIADGLLSGRYALPDDYDTESDVHHQKGISPGMFKALIGRGHEEFSTMRQQDAFEFLIYLLEKISASSVKNKLPDPTKSFKFAVEQRLECLNCHKIRYKTDPQENLSIPVPARKIDDEKYETITLDECLDQYTSPEAVEYKCKNCGAKESKTQTLFKTYPDVLVLNARRFQIINWVPKKLDIPVEVPDGEVVLDKYKSKGPQADEDIATDEDDNEGAAKFEPNTEALNQLLQMGFPQVRCEKALHATGNSDPEAAMNWLFAHMEDPDIDEPVELTSTTGGSDEPDAGSVQMVQEMGFGPQLARKALKKTGGNVEAAVEWLFNNPDDDGTEDEPASTDKENVDELGDGSLPAAYRLKGIICHKGGSIHAGHYVAFVRQQSGEWVLFNDEKVVKGGEIDEMKKYAYVYVFERQR</sequence>
<evidence type="ECO:0000256" key="5">
    <source>
        <dbReference type="ARBA" id="ARBA00022737"/>
    </source>
</evidence>
<evidence type="ECO:0000256" key="6">
    <source>
        <dbReference type="ARBA" id="ARBA00022771"/>
    </source>
</evidence>
<feature type="domain" description="UBA" evidence="16">
    <location>
        <begin position="576"/>
        <end position="617"/>
    </location>
</feature>
<feature type="binding site" evidence="12">
    <location>
        <position position="209"/>
    </location>
    <ligand>
        <name>Zn(2+)</name>
        <dbReference type="ChEBI" id="CHEBI:29105"/>
    </ligand>
</feature>
<comment type="catalytic activity">
    <reaction evidence="1 14">
        <text>Thiol-dependent hydrolysis of ester, thioester, amide, peptide and isopeptide bonds formed by the C-terminal Gly of ubiquitin (a 76-residue protein attached to proteins as an intracellular targeting signal).</text>
        <dbReference type="EC" id="3.4.19.12"/>
    </reaction>
</comment>
<evidence type="ECO:0000256" key="13">
    <source>
        <dbReference type="PROSITE-ProRule" id="PRU00502"/>
    </source>
</evidence>
<evidence type="ECO:0000256" key="2">
    <source>
        <dbReference type="ARBA" id="ARBA00009085"/>
    </source>
</evidence>
<keyword evidence="7 14" id="KW-0833">Ubl conjugation pathway</keyword>
<keyword evidence="8 14" id="KW-0378">Hydrolase</keyword>
<dbReference type="GO" id="GO:0004843">
    <property type="term" value="F:cysteine-type deubiquitinase activity"/>
    <property type="evidence" value="ECO:0007669"/>
    <property type="project" value="UniProtKB-UniRule"/>
</dbReference>
<evidence type="ECO:0000256" key="14">
    <source>
        <dbReference type="RuleBase" id="RU366025"/>
    </source>
</evidence>
<dbReference type="InterPro" id="IPR018200">
    <property type="entry name" value="USP_CS"/>
</dbReference>
<dbReference type="InterPro" id="IPR016652">
    <property type="entry name" value="Ubiquitinyl_hydrolase"/>
</dbReference>
<evidence type="ECO:0000256" key="8">
    <source>
        <dbReference type="ARBA" id="ARBA00022801"/>
    </source>
</evidence>
<dbReference type="InterPro" id="IPR001607">
    <property type="entry name" value="Znf_UBP"/>
</dbReference>
<evidence type="ECO:0000256" key="3">
    <source>
        <dbReference type="ARBA" id="ARBA00022670"/>
    </source>
</evidence>
<feature type="compositionally biased region" description="Acidic residues" evidence="15">
    <location>
        <begin position="679"/>
        <end position="689"/>
    </location>
</feature>
<keyword evidence="5" id="KW-0677">Repeat</keyword>
<feature type="region of interest" description="Disordered" evidence="15">
    <location>
        <begin position="677"/>
        <end position="700"/>
    </location>
</feature>
<dbReference type="InterPro" id="IPR013083">
    <property type="entry name" value="Znf_RING/FYVE/PHD"/>
</dbReference>
<evidence type="ECO:0000256" key="7">
    <source>
        <dbReference type="ARBA" id="ARBA00022786"/>
    </source>
</evidence>
<evidence type="ECO:0000259" key="16">
    <source>
        <dbReference type="PROSITE" id="PS50030"/>
    </source>
</evidence>
<dbReference type="PANTHER" id="PTHR24006:SF664">
    <property type="entry name" value="UBIQUITIN CARBOXYL-TERMINAL HYDROLASE"/>
    <property type="match status" value="1"/>
</dbReference>
<evidence type="ECO:0000259" key="18">
    <source>
        <dbReference type="PROSITE" id="PS50271"/>
    </source>
</evidence>
<proteinExistence type="inferred from homology"/>
<dbReference type="PIRSF" id="PIRSF016308">
    <property type="entry name" value="UBP"/>
    <property type="match status" value="1"/>
</dbReference>
<gene>
    <name evidence="19" type="ORF">GNLVRS02_ARAD1A11220g</name>
</gene>
<dbReference type="FunFam" id="3.30.40.10:FF:000396">
    <property type="entry name" value="Ubiquitin carboxyl-terminal hydrolase"/>
    <property type="match status" value="1"/>
</dbReference>
<keyword evidence="10 12" id="KW-0862">Zinc</keyword>
<evidence type="ECO:0000256" key="12">
    <source>
        <dbReference type="PIRSR" id="PIRSR016308-3"/>
    </source>
</evidence>
<dbReference type="SMART" id="SM00290">
    <property type="entry name" value="ZnF_UBP"/>
    <property type="match status" value="1"/>
</dbReference>
<dbReference type="InterPro" id="IPR050164">
    <property type="entry name" value="Peptidase_C19"/>
</dbReference>
<dbReference type="InterPro" id="IPR041432">
    <property type="entry name" value="UBP13_Znf-UBP_var"/>
</dbReference>
<dbReference type="GO" id="GO:0006508">
    <property type="term" value="P:proteolysis"/>
    <property type="evidence" value="ECO:0007669"/>
    <property type="project" value="UniProtKB-KW"/>
</dbReference>
<evidence type="ECO:0000313" key="19">
    <source>
        <dbReference type="EMBL" id="CDP33520.1"/>
    </source>
</evidence>
<name>A0A060SX76_BLAAD</name>
<evidence type="ECO:0000256" key="10">
    <source>
        <dbReference type="ARBA" id="ARBA00022833"/>
    </source>
</evidence>
<evidence type="ECO:0000259" key="17">
    <source>
        <dbReference type="PROSITE" id="PS50235"/>
    </source>
</evidence>
<dbReference type="Pfam" id="PF00627">
    <property type="entry name" value="UBA"/>
    <property type="match status" value="2"/>
</dbReference>
<dbReference type="SMART" id="SM00165">
    <property type="entry name" value="UBA"/>
    <property type="match status" value="2"/>
</dbReference>
<dbReference type="FunFam" id="1.10.8.10:FF:000086">
    <property type="entry name" value="Ubiquitin carboxyl-terminal hydrolase"/>
    <property type="match status" value="1"/>
</dbReference>
<feature type="domain" description="UBP-type" evidence="18">
    <location>
        <begin position="153"/>
        <end position="261"/>
    </location>
</feature>
<feature type="binding site" evidence="12">
    <location>
        <position position="179"/>
    </location>
    <ligand>
        <name>Zn(2+)</name>
        <dbReference type="ChEBI" id="CHEBI:29105"/>
    </ligand>
</feature>
<dbReference type="PROSITE" id="PS00973">
    <property type="entry name" value="USP_2"/>
    <property type="match status" value="1"/>
</dbReference>
<dbReference type="InterPro" id="IPR009060">
    <property type="entry name" value="UBA-like_sf"/>
</dbReference>
<feature type="binding site" evidence="12">
    <location>
        <position position="176"/>
    </location>
    <ligand>
        <name>Zn(2+)</name>
        <dbReference type="ChEBI" id="CHEBI:29105"/>
    </ligand>
</feature>
<dbReference type="PANTHER" id="PTHR24006">
    <property type="entry name" value="UBIQUITIN CARBOXYL-TERMINAL HYDROLASE"/>
    <property type="match status" value="1"/>
</dbReference>
<dbReference type="PROSITE" id="PS50271">
    <property type="entry name" value="ZF_UBP"/>
    <property type="match status" value="1"/>
</dbReference>
<dbReference type="Pfam" id="PF00443">
    <property type="entry name" value="UCH"/>
    <property type="match status" value="1"/>
</dbReference>
<organism evidence="19">
    <name type="scientific">Blastobotrys adeninivorans</name>
    <name type="common">Yeast</name>
    <name type="synonym">Arxula adeninivorans</name>
    <dbReference type="NCBI Taxonomy" id="409370"/>
    <lineage>
        <taxon>Eukaryota</taxon>
        <taxon>Fungi</taxon>
        <taxon>Dikarya</taxon>
        <taxon>Ascomycota</taxon>
        <taxon>Saccharomycotina</taxon>
        <taxon>Dipodascomycetes</taxon>
        <taxon>Dipodascales</taxon>
        <taxon>Trichomonascaceae</taxon>
        <taxon>Blastobotrys</taxon>
    </lineage>
</organism>
<dbReference type="CDD" id="cd02658">
    <property type="entry name" value="Peptidase_C19B"/>
    <property type="match status" value="1"/>
</dbReference>
<protein>
    <recommendedName>
        <fullName evidence="14">Ubiquitin carboxyl-terminal hydrolase</fullName>
        <ecNumber evidence="14">3.4.19.12</ecNumber>
    </recommendedName>
</protein>
<dbReference type="CDD" id="cd14297">
    <property type="entry name" value="UBA2_spUBP14_like"/>
    <property type="match status" value="1"/>
</dbReference>
<dbReference type="Gene3D" id="1.10.8.10">
    <property type="entry name" value="DNA helicase RuvA subunit, C-terminal domain"/>
    <property type="match status" value="2"/>
</dbReference>
<keyword evidence="9 14" id="KW-0788">Thiol protease</keyword>
<dbReference type="AlphaFoldDB" id="A0A060SX76"/>
<keyword evidence="4 12" id="KW-0479">Metal-binding</keyword>
<feature type="active site" description="Nucleophile" evidence="11">
    <location>
        <position position="312"/>
    </location>
</feature>
<dbReference type="CDD" id="cd14385">
    <property type="entry name" value="UBA1_spUBP14_like"/>
    <property type="match status" value="1"/>
</dbReference>
<dbReference type="Gene3D" id="3.30.40.10">
    <property type="entry name" value="Zinc/RING finger domain, C3HC4 (zinc finger)"/>
    <property type="match status" value="2"/>
</dbReference>
<feature type="domain" description="USP" evidence="17">
    <location>
        <begin position="303"/>
        <end position="766"/>
    </location>
</feature>
<dbReference type="PROSITE" id="PS00972">
    <property type="entry name" value="USP_1"/>
    <property type="match status" value="1"/>
</dbReference>
<keyword evidence="6 13" id="KW-0863">Zinc-finger</keyword>
<dbReference type="EC" id="3.4.19.12" evidence="14"/>
<dbReference type="EMBL" id="HG937691">
    <property type="protein sequence ID" value="CDP33520.1"/>
    <property type="molecule type" value="Genomic_DNA"/>
</dbReference>
<dbReference type="InterPro" id="IPR015940">
    <property type="entry name" value="UBA"/>
</dbReference>
<evidence type="ECO:0000256" key="9">
    <source>
        <dbReference type="ARBA" id="ARBA00022807"/>
    </source>
</evidence>
<reference evidence="19" key="2">
    <citation type="submission" date="2014-06" db="EMBL/GenBank/DDBJ databases">
        <title>The complete genome of Blastobotrys (Arxula) adeninivorans LS3 - a yeast of biotechnological interest.</title>
        <authorList>
            <person name="Kunze G."/>
            <person name="Gaillardin C."/>
            <person name="Czernicka M."/>
            <person name="Durrens P."/>
            <person name="Martin T."/>
            <person name="Boer E."/>
            <person name="Gabaldon T."/>
            <person name="Cruz J."/>
            <person name="Talla E."/>
            <person name="Marck C."/>
            <person name="Goffeau A."/>
            <person name="Barbe V."/>
            <person name="Baret P."/>
            <person name="Baronian K."/>
            <person name="Beier S."/>
            <person name="Bleykasten C."/>
            <person name="Bode R."/>
            <person name="Casaregola S."/>
            <person name="Despons L."/>
            <person name="Fairhead C."/>
            <person name="Giersberg M."/>
            <person name="Gierski P."/>
            <person name="Hahnel U."/>
            <person name="Hartmann A."/>
            <person name="Jankowska D."/>
            <person name="Jubin C."/>
            <person name="Jung P."/>
            <person name="Lafontaine I."/>
            <person name="Leh-Louis V."/>
            <person name="Lemaire M."/>
            <person name="Marcet-Houben M."/>
            <person name="Mascher M."/>
            <person name="Morel G."/>
            <person name="Richard G.-F."/>
            <person name="Riechen J."/>
            <person name="Sacerdot C."/>
            <person name="Sarkar A."/>
            <person name="Savel G."/>
            <person name="Schacherer J."/>
            <person name="Sherman D."/>
            <person name="Straub M.-L."/>
            <person name="Stein N."/>
            <person name="Thierry A."/>
            <person name="Trautwein-Schult A."/>
            <person name="Westhof E."/>
            <person name="Worch S."/>
            <person name="Dujon B."/>
            <person name="Souciet J.-L."/>
            <person name="Wincker P."/>
            <person name="Scholz U."/>
            <person name="Neuveglise N."/>
        </authorList>
    </citation>
    <scope>NUCLEOTIDE SEQUENCE</scope>
    <source>
        <strain evidence="19">LS3</strain>
    </source>
</reference>
<evidence type="ECO:0000256" key="4">
    <source>
        <dbReference type="ARBA" id="ARBA00022723"/>
    </source>
</evidence>
<keyword evidence="3 14" id="KW-0645">Protease</keyword>
<feature type="active site" description="Proton acceptor" evidence="11">
    <location>
        <position position="725"/>
    </location>
</feature>
<dbReference type="GO" id="GO:0008270">
    <property type="term" value="F:zinc ion binding"/>
    <property type="evidence" value="ECO:0007669"/>
    <property type="project" value="UniProtKB-KW"/>
</dbReference>
<feature type="domain" description="UBA" evidence="16">
    <location>
        <begin position="635"/>
        <end position="678"/>
    </location>
</feature>
<dbReference type="InterPro" id="IPR028889">
    <property type="entry name" value="USP"/>
</dbReference>
<dbReference type="PhylomeDB" id="A0A060SX76"/>
<evidence type="ECO:0000256" key="1">
    <source>
        <dbReference type="ARBA" id="ARBA00000707"/>
    </source>
</evidence>
<evidence type="ECO:0000256" key="11">
    <source>
        <dbReference type="PIRSR" id="PIRSR016308-1"/>
    </source>
</evidence>
<dbReference type="InterPro" id="IPR001394">
    <property type="entry name" value="Peptidase_C19_UCH"/>
</dbReference>
<dbReference type="SUPFAM" id="SSF46934">
    <property type="entry name" value="UBA-like"/>
    <property type="match status" value="1"/>
</dbReference>
<dbReference type="GO" id="GO:0005829">
    <property type="term" value="C:cytosol"/>
    <property type="evidence" value="ECO:0007669"/>
    <property type="project" value="TreeGrafter"/>
</dbReference>
<evidence type="ECO:0000256" key="15">
    <source>
        <dbReference type="SAM" id="MobiDB-lite"/>
    </source>
</evidence>
<accession>A0A060SX76</accession>
<dbReference type="Pfam" id="PF02148">
    <property type="entry name" value="zf-UBP"/>
    <property type="match status" value="1"/>
</dbReference>
<dbReference type="GO" id="GO:0005634">
    <property type="term" value="C:nucleus"/>
    <property type="evidence" value="ECO:0007669"/>
    <property type="project" value="TreeGrafter"/>
</dbReference>
<reference evidence="19" key="1">
    <citation type="submission" date="2014-02" db="EMBL/GenBank/DDBJ databases">
        <authorList>
            <person name="Genoscope - CEA"/>
        </authorList>
    </citation>
    <scope>NUCLEOTIDE SEQUENCE</scope>
    <source>
        <strain evidence="19">LS3</strain>
    </source>
</reference>
<dbReference type="PROSITE" id="PS50235">
    <property type="entry name" value="USP_3"/>
    <property type="match status" value="1"/>
</dbReference>
<dbReference type="SUPFAM" id="SSF54001">
    <property type="entry name" value="Cysteine proteinases"/>
    <property type="match status" value="1"/>
</dbReference>
<dbReference type="Pfam" id="PF17807">
    <property type="entry name" value="zf-UBP_var"/>
    <property type="match status" value="1"/>
</dbReference>
<dbReference type="FunFam" id="1.10.8.10:FF:000103">
    <property type="entry name" value="Ubiquitin carboxyl-terminal hydrolase"/>
    <property type="match status" value="1"/>
</dbReference>
<feature type="binding site" evidence="12">
    <location>
        <position position="196"/>
    </location>
    <ligand>
        <name>Zn(2+)</name>
        <dbReference type="ChEBI" id="CHEBI:29105"/>
    </ligand>
</feature>
<dbReference type="SUPFAM" id="SSF57850">
    <property type="entry name" value="RING/U-box"/>
    <property type="match status" value="2"/>
</dbReference>
<comment type="similarity">
    <text evidence="2 14">Belongs to the peptidase C19 family.</text>
</comment>
<dbReference type="Gene3D" id="3.90.70.10">
    <property type="entry name" value="Cysteine proteinases"/>
    <property type="match status" value="1"/>
</dbReference>
<dbReference type="InterPro" id="IPR038765">
    <property type="entry name" value="Papain-like_cys_pep_sf"/>
</dbReference>
<dbReference type="PROSITE" id="PS50030">
    <property type="entry name" value="UBA"/>
    <property type="match status" value="2"/>
</dbReference>